<dbReference type="GO" id="GO:1990904">
    <property type="term" value="C:ribonucleoprotein complex"/>
    <property type="evidence" value="ECO:0007669"/>
    <property type="project" value="UniProtKB-KW"/>
</dbReference>
<dbReference type="Proteomes" id="UP001061958">
    <property type="component" value="Unassembled WGS sequence"/>
</dbReference>
<organism evidence="4 5">
    <name type="scientific">Galdieria partita</name>
    <dbReference type="NCBI Taxonomy" id="83374"/>
    <lineage>
        <taxon>Eukaryota</taxon>
        <taxon>Rhodophyta</taxon>
        <taxon>Bangiophyceae</taxon>
        <taxon>Galdieriales</taxon>
        <taxon>Galdieriaceae</taxon>
        <taxon>Galdieria</taxon>
    </lineage>
</organism>
<evidence type="ECO:0000256" key="3">
    <source>
        <dbReference type="ARBA" id="ARBA00023274"/>
    </source>
</evidence>
<keyword evidence="2" id="KW-0689">Ribosomal protein</keyword>
<keyword evidence="3" id="KW-0687">Ribonucleoprotein</keyword>
<dbReference type="Pfam" id="PF01165">
    <property type="entry name" value="Ribosomal_S21"/>
    <property type="match status" value="1"/>
</dbReference>
<accession>A0A9C7PX69</accession>
<gene>
    <name evidence="4" type="ORF">GpartN1_g4037.t1</name>
</gene>
<evidence type="ECO:0000256" key="1">
    <source>
        <dbReference type="ARBA" id="ARBA00006640"/>
    </source>
</evidence>
<dbReference type="PANTHER" id="PTHR21109">
    <property type="entry name" value="MITOCHONDRIAL 28S RIBOSOMAL PROTEIN S21"/>
    <property type="match status" value="1"/>
</dbReference>
<comment type="similarity">
    <text evidence="1">Belongs to the bacterial ribosomal protein bS21 family.</text>
</comment>
<dbReference type="EMBL" id="BQMJ01000031">
    <property type="protein sequence ID" value="GJQ12246.1"/>
    <property type="molecule type" value="Genomic_DNA"/>
</dbReference>
<protein>
    <recommendedName>
        <fullName evidence="6">30S ribosomal protein S21</fullName>
    </recommendedName>
</protein>
<dbReference type="InterPro" id="IPR038380">
    <property type="entry name" value="Ribosomal_bS21_sf"/>
</dbReference>
<evidence type="ECO:0000256" key="2">
    <source>
        <dbReference type="ARBA" id="ARBA00022980"/>
    </source>
</evidence>
<dbReference type="PANTHER" id="PTHR21109:SF0">
    <property type="entry name" value="SMALL RIBOSOMAL SUBUNIT PROTEIN BS21M"/>
    <property type="match status" value="1"/>
</dbReference>
<dbReference type="GO" id="GO:0006412">
    <property type="term" value="P:translation"/>
    <property type="evidence" value="ECO:0007669"/>
    <property type="project" value="InterPro"/>
</dbReference>
<sequence length="153" mass="17810">MQTTVAFSTWAFWNKTHSKNLFCSSSFCKNSSNLTPVTNKQSHVFPSLFLGQPVLSYPLNFQWRQARGLHQRGQGLVSMEVRVDVGESEPIDSAIARFRREVSKSGHILELKRRQEFEPNSVKRQRKRKQAVRKAKLALFRGKRMENFRKDIL</sequence>
<keyword evidence="5" id="KW-1185">Reference proteome</keyword>
<dbReference type="NCBIfam" id="TIGR00030">
    <property type="entry name" value="S21p"/>
    <property type="match status" value="1"/>
</dbReference>
<comment type="caution">
    <text evidence="4">The sequence shown here is derived from an EMBL/GenBank/DDBJ whole genome shotgun (WGS) entry which is preliminary data.</text>
</comment>
<evidence type="ECO:0000313" key="5">
    <source>
        <dbReference type="Proteomes" id="UP001061958"/>
    </source>
</evidence>
<reference evidence="4" key="1">
    <citation type="journal article" date="2022" name="Proc. Natl. Acad. Sci. U.S.A.">
        <title>Life cycle and functional genomics of the unicellular red alga Galdieria for elucidating algal and plant evolution and industrial use.</title>
        <authorList>
            <person name="Hirooka S."/>
            <person name="Itabashi T."/>
            <person name="Ichinose T.M."/>
            <person name="Onuma R."/>
            <person name="Fujiwara T."/>
            <person name="Yamashita S."/>
            <person name="Jong L.W."/>
            <person name="Tomita R."/>
            <person name="Iwane A.H."/>
            <person name="Miyagishima S.Y."/>
        </authorList>
    </citation>
    <scope>NUCLEOTIDE SEQUENCE</scope>
    <source>
        <strain evidence="4">NBRC 102759</strain>
    </source>
</reference>
<dbReference type="OrthoDB" id="785538at2759"/>
<evidence type="ECO:0008006" key="6">
    <source>
        <dbReference type="Google" id="ProtNLM"/>
    </source>
</evidence>
<dbReference type="HAMAP" id="MF_00358">
    <property type="entry name" value="Ribosomal_bS21"/>
    <property type="match status" value="1"/>
</dbReference>
<proteinExistence type="inferred from homology"/>
<name>A0A9C7PX69_9RHOD</name>
<dbReference type="InterPro" id="IPR001911">
    <property type="entry name" value="Ribosomal_bS21"/>
</dbReference>
<dbReference type="GO" id="GO:0005840">
    <property type="term" value="C:ribosome"/>
    <property type="evidence" value="ECO:0007669"/>
    <property type="project" value="UniProtKB-KW"/>
</dbReference>
<dbReference type="AlphaFoldDB" id="A0A9C7PX69"/>
<dbReference type="Gene3D" id="1.20.5.1150">
    <property type="entry name" value="Ribosomal protein S8"/>
    <property type="match status" value="1"/>
</dbReference>
<dbReference type="GO" id="GO:0003735">
    <property type="term" value="F:structural constituent of ribosome"/>
    <property type="evidence" value="ECO:0007669"/>
    <property type="project" value="InterPro"/>
</dbReference>
<dbReference type="PRINTS" id="PR00976">
    <property type="entry name" value="RIBOSOMALS21"/>
</dbReference>
<evidence type="ECO:0000313" key="4">
    <source>
        <dbReference type="EMBL" id="GJQ12246.1"/>
    </source>
</evidence>
<reference evidence="4" key="2">
    <citation type="submission" date="2022-01" db="EMBL/GenBank/DDBJ databases">
        <authorList>
            <person name="Hirooka S."/>
            <person name="Miyagishima S.Y."/>
        </authorList>
    </citation>
    <scope>NUCLEOTIDE SEQUENCE</scope>
    <source>
        <strain evidence="4">NBRC 102759</strain>
    </source>
</reference>